<dbReference type="Proteomes" id="UP000094527">
    <property type="component" value="Unassembled WGS sequence"/>
</dbReference>
<protein>
    <submittedName>
        <fullName evidence="1">Protein Skeletor, isoforms D/E</fullName>
    </submittedName>
</protein>
<sequence length="74" mass="8351">MKSAQERCTCAHGVKVYAGVERDSRGRNIPTAVGKLCRWIENGNQQADFFTSYAAYQRSLFLNCDKGHSGMYKE</sequence>
<dbReference type="EMBL" id="LJIJ01000054">
    <property type="protein sequence ID" value="ODN04135.1"/>
    <property type="molecule type" value="Genomic_DNA"/>
</dbReference>
<keyword evidence="2" id="KW-1185">Reference proteome</keyword>
<evidence type="ECO:0000313" key="2">
    <source>
        <dbReference type="Proteomes" id="UP000094527"/>
    </source>
</evidence>
<dbReference type="STRING" id="48709.A0A1D2NGA9"/>
<evidence type="ECO:0000313" key="1">
    <source>
        <dbReference type="EMBL" id="ODN04135.1"/>
    </source>
</evidence>
<gene>
    <name evidence="1" type="ORF">Ocin01_02546</name>
</gene>
<name>A0A1D2NGA9_ORCCI</name>
<proteinExistence type="predicted"/>
<reference evidence="1 2" key="1">
    <citation type="journal article" date="2016" name="Genome Biol. Evol.">
        <title>Gene Family Evolution Reflects Adaptation to Soil Environmental Stressors in the Genome of the Collembolan Orchesella cincta.</title>
        <authorList>
            <person name="Faddeeva-Vakhrusheva A."/>
            <person name="Derks M.F."/>
            <person name="Anvar S.Y."/>
            <person name="Agamennone V."/>
            <person name="Suring W."/>
            <person name="Smit S."/>
            <person name="van Straalen N.M."/>
            <person name="Roelofs D."/>
        </authorList>
    </citation>
    <scope>NUCLEOTIDE SEQUENCE [LARGE SCALE GENOMIC DNA]</scope>
    <source>
        <tissue evidence="1">Mixed pool</tissue>
    </source>
</reference>
<comment type="caution">
    <text evidence="1">The sequence shown here is derived from an EMBL/GenBank/DDBJ whole genome shotgun (WGS) entry which is preliminary data.</text>
</comment>
<organism evidence="1 2">
    <name type="scientific">Orchesella cincta</name>
    <name type="common">Springtail</name>
    <name type="synonym">Podura cincta</name>
    <dbReference type="NCBI Taxonomy" id="48709"/>
    <lineage>
        <taxon>Eukaryota</taxon>
        <taxon>Metazoa</taxon>
        <taxon>Ecdysozoa</taxon>
        <taxon>Arthropoda</taxon>
        <taxon>Hexapoda</taxon>
        <taxon>Collembola</taxon>
        <taxon>Entomobryomorpha</taxon>
        <taxon>Entomobryoidea</taxon>
        <taxon>Orchesellidae</taxon>
        <taxon>Orchesellinae</taxon>
        <taxon>Orchesella</taxon>
    </lineage>
</organism>
<dbReference type="AlphaFoldDB" id="A0A1D2NGA9"/>
<accession>A0A1D2NGA9</accession>